<dbReference type="OrthoDB" id="978447at2"/>
<gene>
    <name evidence="1" type="ORF">BIY22_12720</name>
</gene>
<comment type="caution">
    <text evidence="1">The sequence shown here is derived from an EMBL/GenBank/DDBJ whole genome shotgun (WGS) entry which is preliminary data.</text>
</comment>
<organism evidence="1 2">
    <name type="scientific">Vibrio panuliri</name>
    <dbReference type="NCBI Taxonomy" id="1381081"/>
    <lineage>
        <taxon>Bacteria</taxon>
        <taxon>Pseudomonadati</taxon>
        <taxon>Pseudomonadota</taxon>
        <taxon>Gammaproteobacteria</taxon>
        <taxon>Vibrionales</taxon>
        <taxon>Vibrionaceae</taxon>
        <taxon>Vibrio</taxon>
    </lineage>
</organism>
<dbReference type="Proteomes" id="UP000186313">
    <property type="component" value="Unassembled WGS sequence"/>
</dbReference>
<name>A0A1Q9HAE5_9VIBR</name>
<proteinExistence type="predicted"/>
<sequence>MKVAFLHTLAANQILFDDCIQESQLAKFADVMHCCAPELLEYASGVGFDAHLANQVAGQVRALEQQGADWIVCTCSSIGRLAESSLTHHAKVLRVDRPMAQKASQAKQLTVLAALPTTIEPTMSLLAEYRVDIEQFANVRVIDGVWQHYLAGDLATYQQAIANYLDQYCSDDEVVLLAQASMAPAMKLLSEVWSTKVLTSPSTCLEYLVGQLMLPSEQGERDDCSS</sequence>
<dbReference type="STRING" id="1381081.BIY22_12720"/>
<dbReference type="EMBL" id="MJMJ01000044">
    <property type="protein sequence ID" value="OLQ86106.1"/>
    <property type="molecule type" value="Genomic_DNA"/>
</dbReference>
<protein>
    <recommendedName>
        <fullName evidence="3">Arylsulfatase</fullName>
    </recommendedName>
</protein>
<accession>A0A1Q9HAE5</accession>
<evidence type="ECO:0000313" key="1">
    <source>
        <dbReference type="EMBL" id="OLQ86106.1"/>
    </source>
</evidence>
<dbReference type="AlphaFoldDB" id="A0A1Q9HAE5"/>
<reference evidence="1 2" key="1">
    <citation type="submission" date="2016-09" db="EMBL/GenBank/DDBJ databases">
        <title>Genomic Taxonomy of the Vibrionaceae.</title>
        <authorList>
            <person name="Gonzalez-Castillo A."/>
            <person name="Gomez-Gil B."/>
            <person name="Enciso-Ibarra K."/>
        </authorList>
    </citation>
    <scope>NUCLEOTIDE SEQUENCE [LARGE SCALE GENOMIC DNA]</scope>
    <source>
        <strain evidence="1 2">CAIM 703</strain>
    </source>
</reference>
<evidence type="ECO:0000313" key="2">
    <source>
        <dbReference type="Proteomes" id="UP000186313"/>
    </source>
</evidence>
<dbReference type="RefSeq" id="WP_075710576.1">
    <property type="nucleotide sequence ID" value="NZ_MJMJ01000044.1"/>
</dbReference>
<evidence type="ECO:0008006" key="3">
    <source>
        <dbReference type="Google" id="ProtNLM"/>
    </source>
</evidence>